<sequence>MRRRVVRSWFPAPTRREAALAAVLYLAVASVGFATLLLVNHHLGRGVGELLHRWDSGNYLHIAGHGYPREIVYRDDGAPAFSRLAFFPLVPGLIRGVHLLTTLPVAYAGVVVSWCAAAVAASGVYVLVRAIGGRPGAGYACVALWACSPYAFALWVPYSEAVFSAALVWAMVALLARRWLAAAALCVVAGAVRPTASVLIGTVVLAAGWAVVRRRDGWRPWAALALAPLGLLGSWLFLGGKVGRVDGWFEAERAWGQSFDFGRGTARFLRDVLLYDRAGRVSDVRGAVVLGLVVLTAVAVLALALDRSVPWPLVVLLAGAWLLMVGTPGSPFSKPRFMLPFLPVPLLLAARPLARARLGVRVCLYGGGAVVSGWYAAGLLVLFEGSP</sequence>
<reference evidence="11 12" key="1">
    <citation type="submission" date="2017-06" db="EMBL/GenBank/DDBJ databases">
        <title>Streptomyces albireticuli Genome sequencing and assembly.</title>
        <authorList>
            <person name="Wang Y."/>
            <person name="Du B."/>
            <person name="Ding Y."/>
            <person name="Liu H."/>
            <person name="Hou Q."/>
            <person name="Liu K."/>
            <person name="Yao L."/>
            <person name="Wang C."/>
        </authorList>
    </citation>
    <scope>NUCLEOTIDE SEQUENCE [LARGE SCALE GENOMIC DNA]</scope>
    <source>
        <strain evidence="11 12">MDJK11</strain>
    </source>
</reference>
<keyword evidence="4" id="KW-0328">Glycosyltransferase</keyword>
<comment type="subcellular location">
    <subcellularLocation>
        <location evidence="1">Endoplasmic reticulum membrane</location>
        <topology evidence="1">Multi-pass membrane protein</topology>
    </subcellularLocation>
</comment>
<keyword evidence="8 10" id="KW-1133">Transmembrane helix</keyword>
<name>A0A1Z2L6B2_9ACTN</name>
<feature type="transmembrane region" description="Helical" evidence="10">
    <location>
        <begin position="218"/>
        <end position="238"/>
    </location>
</feature>
<dbReference type="Proteomes" id="UP000195755">
    <property type="component" value="Chromosome"/>
</dbReference>
<dbReference type="GO" id="GO:0004376">
    <property type="term" value="F:GPI mannosyltransferase activity"/>
    <property type="evidence" value="ECO:0007669"/>
    <property type="project" value="InterPro"/>
</dbReference>
<feature type="transmembrane region" description="Helical" evidence="10">
    <location>
        <begin position="137"/>
        <end position="155"/>
    </location>
</feature>
<organism evidence="11 12">
    <name type="scientific">Streptomyces albireticuli</name>
    <dbReference type="NCBI Taxonomy" id="1940"/>
    <lineage>
        <taxon>Bacteria</taxon>
        <taxon>Bacillati</taxon>
        <taxon>Actinomycetota</taxon>
        <taxon>Actinomycetes</taxon>
        <taxon>Kitasatosporales</taxon>
        <taxon>Streptomycetaceae</taxon>
        <taxon>Streptomyces</taxon>
    </lineage>
</organism>
<evidence type="ECO:0000256" key="8">
    <source>
        <dbReference type="ARBA" id="ARBA00022989"/>
    </source>
</evidence>
<dbReference type="EMBL" id="CP021744">
    <property type="protein sequence ID" value="ARZ69830.1"/>
    <property type="molecule type" value="Genomic_DNA"/>
</dbReference>
<evidence type="ECO:0000256" key="4">
    <source>
        <dbReference type="ARBA" id="ARBA00022676"/>
    </source>
</evidence>
<keyword evidence="5" id="KW-0808">Transferase</keyword>
<dbReference type="AlphaFoldDB" id="A0A1Z2L6B2"/>
<evidence type="ECO:0000256" key="6">
    <source>
        <dbReference type="ARBA" id="ARBA00022692"/>
    </source>
</evidence>
<feature type="transmembrane region" description="Helical" evidence="10">
    <location>
        <begin position="287"/>
        <end position="305"/>
    </location>
</feature>
<keyword evidence="9 10" id="KW-0472">Membrane</keyword>
<dbReference type="GO" id="GO:0006506">
    <property type="term" value="P:GPI anchor biosynthetic process"/>
    <property type="evidence" value="ECO:0007669"/>
    <property type="project" value="UniProtKB-UniPathway"/>
</dbReference>
<evidence type="ECO:0000256" key="1">
    <source>
        <dbReference type="ARBA" id="ARBA00004477"/>
    </source>
</evidence>
<feature type="transmembrane region" description="Helical" evidence="10">
    <location>
        <begin position="192"/>
        <end position="212"/>
    </location>
</feature>
<keyword evidence="3" id="KW-0337">GPI-anchor biosynthesis</keyword>
<protein>
    <recommendedName>
        <fullName evidence="13">Integral membrane protein</fullName>
    </recommendedName>
</protein>
<dbReference type="PANTHER" id="PTHR12468">
    <property type="entry name" value="GPI MANNOSYLTRANSFERASE 2"/>
    <property type="match status" value="1"/>
</dbReference>
<feature type="transmembrane region" description="Helical" evidence="10">
    <location>
        <begin position="105"/>
        <end position="128"/>
    </location>
</feature>
<feature type="transmembrane region" description="Helical" evidence="10">
    <location>
        <begin position="362"/>
        <end position="383"/>
    </location>
</feature>
<evidence type="ECO:0000256" key="2">
    <source>
        <dbReference type="ARBA" id="ARBA00004687"/>
    </source>
</evidence>
<dbReference type="KEGG" id="salj:SMD11_4222"/>
<evidence type="ECO:0000256" key="5">
    <source>
        <dbReference type="ARBA" id="ARBA00022679"/>
    </source>
</evidence>
<proteinExistence type="predicted"/>
<dbReference type="GO" id="GO:0000009">
    <property type="term" value="F:alpha-1,6-mannosyltransferase activity"/>
    <property type="evidence" value="ECO:0007669"/>
    <property type="project" value="InterPro"/>
</dbReference>
<evidence type="ECO:0000313" key="11">
    <source>
        <dbReference type="EMBL" id="ARZ69830.1"/>
    </source>
</evidence>
<keyword evidence="7" id="KW-0256">Endoplasmic reticulum</keyword>
<evidence type="ECO:0000256" key="3">
    <source>
        <dbReference type="ARBA" id="ARBA00022502"/>
    </source>
</evidence>
<dbReference type="PANTHER" id="PTHR12468:SF2">
    <property type="entry name" value="GPI MANNOSYLTRANSFERASE 2"/>
    <property type="match status" value="1"/>
</dbReference>
<evidence type="ECO:0000313" key="12">
    <source>
        <dbReference type="Proteomes" id="UP000195755"/>
    </source>
</evidence>
<evidence type="ECO:0000256" key="10">
    <source>
        <dbReference type="SAM" id="Phobius"/>
    </source>
</evidence>
<dbReference type="GO" id="GO:0016020">
    <property type="term" value="C:membrane"/>
    <property type="evidence" value="ECO:0007669"/>
    <property type="project" value="GOC"/>
</dbReference>
<dbReference type="UniPathway" id="UPA00196"/>
<keyword evidence="6 10" id="KW-0812">Transmembrane</keyword>
<feature type="transmembrane region" description="Helical" evidence="10">
    <location>
        <begin position="20"/>
        <end position="39"/>
    </location>
</feature>
<evidence type="ECO:0000256" key="9">
    <source>
        <dbReference type="ARBA" id="ARBA00023136"/>
    </source>
</evidence>
<feature type="transmembrane region" description="Helical" evidence="10">
    <location>
        <begin position="311"/>
        <end position="329"/>
    </location>
</feature>
<comment type="pathway">
    <text evidence="2">Glycolipid biosynthesis; glycosylphosphatidylinositol-anchor biosynthesis.</text>
</comment>
<gene>
    <name evidence="11" type="ORF">SMD11_4222</name>
</gene>
<feature type="transmembrane region" description="Helical" evidence="10">
    <location>
        <begin position="161"/>
        <end position="180"/>
    </location>
</feature>
<evidence type="ECO:0008006" key="13">
    <source>
        <dbReference type="Google" id="ProtNLM"/>
    </source>
</evidence>
<evidence type="ECO:0000256" key="7">
    <source>
        <dbReference type="ARBA" id="ARBA00022824"/>
    </source>
</evidence>
<accession>A0A1Z2L6B2</accession>
<dbReference type="InterPro" id="IPR007315">
    <property type="entry name" value="PIG-V/Gpi18"/>
</dbReference>